<feature type="region of interest" description="Disordered" evidence="1">
    <location>
        <begin position="354"/>
        <end position="397"/>
    </location>
</feature>
<accession>A0A4P9Z2M7</accession>
<feature type="domain" description="Protein kinase" evidence="2">
    <location>
        <begin position="73"/>
        <end position="349"/>
    </location>
</feature>
<proteinExistence type="predicted"/>
<dbReference type="GO" id="GO:0004672">
    <property type="term" value="F:protein kinase activity"/>
    <property type="evidence" value="ECO:0007669"/>
    <property type="project" value="InterPro"/>
</dbReference>
<dbReference type="AlphaFoldDB" id="A0A4P9Z2M7"/>
<dbReference type="InterPro" id="IPR011009">
    <property type="entry name" value="Kinase-like_dom_sf"/>
</dbReference>
<keyword evidence="3" id="KW-0808">Transferase</keyword>
<gene>
    <name evidence="3" type="ORF">SYNPS1DRAFT_28073</name>
</gene>
<evidence type="ECO:0000313" key="3">
    <source>
        <dbReference type="EMBL" id="RKP26222.1"/>
    </source>
</evidence>
<dbReference type="PANTHER" id="PTHR24345">
    <property type="entry name" value="SERINE/THREONINE-PROTEIN KINASE PLK"/>
    <property type="match status" value="1"/>
</dbReference>
<evidence type="ECO:0000259" key="2">
    <source>
        <dbReference type="PROSITE" id="PS50011"/>
    </source>
</evidence>
<evidence type="ECO:0000256" key="1">
    <source>
        <dbReference type="SAM" id="MobiDB-lite"/>
    </source>
</evidence>
<evidence type="ECO:0000313" key="4">
    <source>
        <dbReference type="Proteomes" id="UP000278143"/>
    </source>
</evidence>
<dbReference type="EMBL" id="KZ989480">
    <property type="protein sequence ID" value="RKP26222.1"/>
    <property type="molecule type" value="Genomic_DNA"/>
</dbReference>
<dbReference type="Pfam" id="PF00069">
    <property type="entry name" value="Pkinase"/>
    <property type="match status" value="1"/>
</dbReference>
<dbReference type="PROSITE" id="PS50011">
    <property type="entry name" value="PROTEIN_KINASE_DOM"/>
    <property type="match status" value="1"/>
</dbReference>
<keyword evidence="4" id="KW-1185">Reference proteome</keyword>
<dbReference type="SUPFAM" id="SSF56112">
    <property type="entry name" value="Protein kinase-like (PK-like)"/>
    <property type="match status" value="1"/>
</dbReference>
<dbReference type="InterPro" id="IPR000719">
    <property type="entry name" value="Prot_kinase_dom"/>
</dbReference>
<dbReference type="OrthoDB" id="427969at2759"/>
<reference evidence="4" key="1">
    <citation type="journal article" date="2018" name="Nat. Microbiol.">
        <title>Leveraging single-cell genomics to expand the fungal tree of life.</title>
        <authorList>
            <person name="Ahrendt S.R."/>
            <person name="Quandt C.A."/>
            <person name="Ciobanu D."/>
            <person name="Clum A."/>
            <person name="Salamov A."/>
            <person name="Andreopoulos B."/>
            <person name="Cheng J.F."/>
            <person name="Woyke T."/>
            <person name="Pelin A."/>
            <person name="Henrissat B."/>
            <person name="Reynolds N.K."/>
            <person name="Benny G.L."/>
            <person name="Smith M.E."/>
            <person name="James T.Y."/>
            <person name="Grigoriev I.V."/>
        </authorList>
    </citation>
    <scope>NUCLEOTIDE SEQUENCE [LARGE SCALE GENOMIC DNA]</scope>
    <source>
        <strain evidence="4">Benny S71-1</strain>
    </source>
</reference>
<keyword evidence="3" id="KW-0418">Kinase</keyword>
<sequence length="397" mass="43792">MPTVDRKLVAAGAHSSVLCNPGNISIPGNSRARFRVFMLNKHEQYADDSSPDYDELTARWIAAQGHIGHEQTAGLVRYMGGGNMEANKHVSDRFGATYLGFVANTAVPLAVKVSTAGATDAASAASRGRLIHEAKILSRLSHRNIVGYAGIGATQRHRYLALEYAPHGSLEGARKKQRLSEPLIKKIMKQLLLAVQHMHEKGIIHGAIRPKNVLIKNIEAGSIVLANFGQAQKHTPAGQYLAAGELAYMAPEMAWCRVAYDGHLRRHLLRSWRANSELRAQLSANHHYGKEADMWCVGLTLYYIIYFSGEIETGEINISPEGIELLRGLLAVDKNERLTVAGALASSWLDGIVVPADEDEDDDKEEEEANIERPEKHPLDDDNDEDERATKKRRIGE</sequence>
<feature type="compositionally biased region" description="Basic and acidic residues" evidence="1">
    <location>
        <begin position="370"/>
        <end position="380"/>
    </location>
</feature>
<name>A0A4P9Z2M7_9FUNG</name>
<dbReference type="Gene3D" id="1.10.510.10">
    <property type="entry name" value="Transferase(Phosphotransferase) domain 1"/>
    <property type="match status" value="1"/>
</dbReference>
<dbReference type="GO" id="GO:0005524">
    <property type="term" value="F:ATP binding"/>
    <property type="evidence" value="ECO:0007669"/>
    <property type="project" value="InterPro"/>
</dbReference>
<dbReference type="CDD" id="cd00180">
    <property type="entry name" value="PKc"/>
    <property type="match status" value="1"/>
</dbReference>
<protein>
    <submittedName>
        <fullName evidence="3">Kinase-like domain-containing protein</fullName>
    </submittedName>
</protein>
<organism evidence="3 4">
    <name type="scientific">Syncephalis pseudoplumigaleata</name>
    <dbReference type="NCBI Taxonomy" id="1712513"/>
    <lineage>
        <taxon>Eukaryota</taxon>
        <taxon>Fungi</taxon>
        <taxon>Fungi incertae sedis</taxon>
        <taxon>Zoopagomycota</taxon>
        <taxon>Zoopagomycotina</taxon>
        <taxon>Zoopagomycetes</taxon>
        <taxon>Zoopagales</taxon>
        <taxon>Piptocephalidaceae</taxon>
        <taxon>Syncephalis</taxon>
    </lineage>
</organism>
<dbReference type="Proteomes" id="UP000278143">
    <property type="component" value="Unassembled WGS sequence"/>
</dbReference>
<feature type="compositionally biased region" description="Acidic residues" evidence="1">
    <location>
        <begin position="356"/>
        <end position="369"/>
    </location>
</feature>
<dbReference type="GO" id="GO:0005634">
    <property type="term" value="C:nucleus"/>
    <property type="evidence" value="ECO:0007669"/>
    <property type="project" value="TreeGrafter"/>
</dbReference>